<dbReference type="Proteomes" id="UP001448614">
    <property type="component" value="Unassembled WGS sequence"/>
</dbReference>
<dbReference type="Gene3D" id="1.10.3720.10">
    <property type="entry name" value="MetI-like"/>
    <property type="match status" value="1"/>
</dbReference>
<keyword evidence="6 7" id="KW-0472">Membrane</keyword>
<comment type="caution">
    <text evidence="10">The sequence shown here is derived from an EMBL/GenBank/DDBJ whole genome shotgun (WGS) entry which is preliminary data.</text>
</comment>
<feature type="domain" description="ABC transmembrane type-1" evidence="9">
    <location>
        <begin position="101"/>
        <end position="313"/>
    </location>
</feature>
<evidence type="ECO:0000256" key="4">
    <source>
        <dbReference type="ARBA" id="ARBA00022692"/>
    </source>
</evidence>
<dbReference type="InterPro" id="IPR050809">
    <property type="entry name" value="UgpAE/MalFG_permease"/>
</dbReference>
<feature type="transmembrane region" description="Helical" evidence="7">
    <location>
        <begin position="38"/>
        <end position="64"/>
    </location>
</feature>
<feature type="region of interest" description="Disordered" evidence="8">
    <location>
        <begin position="1"/>
        <end position="26"/>
    </location>
</feature>
<evidence type="ECO:0000256" key="5">
    <source>
        <dbReference type="ARBA" id="ARBA00022989"/>
    </source>
</evidence>
<feature type="transmembrane region" description="Helical" evidence="7">
    <location>
        <begin position="295"/>
        <end position="316"/>
    </location>
</feature>
<dbReference type="SUPFAM" id="SSF161098">
    <property type="entry name" value="MetI-like"/>
    <property type="match status" value="1"/>
</dbReference>
<dbReference type="InterPro" id="IPR035906">
    <property type="entry name" value="MetI-like_sf"/>
</dbReference>
<proteinExistence type="inferred from homology"/>
<reference evidence="10 11" key="1">
    <citation type="journal article" date="2024" name="Appl. Microbiol. Biotechnol.">
        <title>Biosynthetic gene clusters with biotechnological applications in novel Antarctic isolates from Actinomycetota.</title>
        <authorList>
            <person name="Bruna P."/>
            <person name="Nunez-Montero K."/>
            <person name="Contreras M.J."/>
            <person name="Leal K."/>
            <person name="Garcia M."/>
            <person name="Abanto M."/>
            <person name="Barrientos L."/>
        </authorList>
    </citation>
    <scope>NUCLEOTIDE SEQUENCE [LARGE SCALE GENOMIC DNA]</scope>
    <source>
        <strain evidence="10 11">Se16.17</strain>
    </source>
</reference>
<evidence type="ECO:0000256" key="7">
    <source>
        <dbReference type="RuleBase" id="RU363032"/>
    </source>
</evidence>
<dbReference type="Pfam" id="PF00528">
    <property type="entry name" value="BPD_transp_1"/>
    <property type="match status" value="1"/>
</dbReference>
<feature type="transmembrane region" description="Helical" evidence="7">
    <location>
        <begin position="239"/>
        <end position="260"/>
    </location>
</feature>
<accession>A0ABV0GU80</accession>
<feature type="transmembrane region" description="Helical" evidence="7">
    <location>
        <begin position="104"/>
        <end position="127"/>
    </location>
</feature>
<evidence type="ECO:0000313" key="11">
    <source>
        <dbReference type="Proteomes" id="UP001448614"/>
    </source>
</evidence>
<dbReference type="InterPro" id="IPR000515">
    <property type="entry name" value="MetI-like"/>
</dbReference>
<keyword evidence="5 7" id="KW-1133">Transmembrane helix</keyword>
<evidence type="ECO:0000256" key="1">
    <source>
        <dbReference type="ARBA" id="ARBA00004651"/>
    </source>
</evidence>
<dbReference type="CDD" id="cd06261">
    <property type="entry name" value="TM_PBP2"/>
    <property type="match status" value="1"/>
</dbReference>
<evidence type="ECO:0000256" key="6">
    <source>
        <dbReference type="ARBA" id="ARBA00023136"/>
    </source>
</evidence>
<dbReference type="PANTHER" id="PTHR43227:SF8">
    <property type="entry name" value="DIACETYLCHITOBIOSE UPTAKE SYSTEM PERMEASE PROTEIN DASB"/>
    <property type="match status" value="1"/>
</dbReference>
<keyword evidence="3" id="KW-1003">Cell membrane</keyword>
<keyword evidence="11" id="KW-1185">Reference proteome</keyword>
<dbReference type="EMBL" id="JBBMFV010000004">
    <property type="protein sequence ID" value="MEO3942158.1"/>
    <property type="molecule type" value="Genomic_DNA"/>
</dbReference>
<feature type="compositionally biased region" description="Polar residues" evidence="8">
    <location>
        <begin position="1"/>
        <end position="22"/>
    </location>
</feature>
<protein>
    <submittedName>
        <fullName evidence="10">Sugar ABC transporter permease</fullName>
    </submittedName>
</protein>
<name>A0ABV0GU80_PAENI</name>
<keyword evidence="2 7" id="KW-0813">Transport</keyword>
<sequence>MTTTRTSPTVQRPATANRSGKQIKQAGKRNGAAARAPWVLLAPFLALFVLTFLLPIVVAIMSSFTKVTRSGLFGEAGVSSEFAGFSNYAQALADGSFVASIGRMLLFGVVQVPVMIVLCTALALMLESASAKWPGFFRAAYFLPYGVPGVIATILWSFLYVPGLSPLFDAAKVVGLTPDFLGANSVLWSIANIVTWSYTGYNMLIIVAQLKAIPVELYEAAKVDGASTWRVARSIQLPLIRPALMLTTVFSIIGTLQLFAEAQVLKTVAPAIDSQYTPNLSAYTTAFAYNDYNVAAAQSVIIAVAAFALSFAFLALTNRKSS</sequence>
<dbReference type="PROSITE" id="PS50928">
    <property type="entry name" value="ABC_TM1"/>
    <property type="match status" value="1"/>
</dbReference>
<dbReference type="RefSeq" id="WP_026539737.1">
    <property type="nucleotide sequence ID" value="NZ_JBBMFV010000004.1"/>
</dbReference>
<comment type="subcellular location">
    <subcellularLocation>
        <location evidence="1 7">Cell membrane</location>
        <topology evidence="1 7">Multi-pass membrane protein</topology>
    </subcellularLocation>
</comment>
<evidence type="ECO:0000256" key="3">
    <source>
        <dbReference type="ARBA" id="ARBA00022475"/>
    </source>
</evidence>
<evidence type="ECO:0000256" key="8">
    <source>
        <dbReference type="SAM" id="MobiDB-lite"/>
    </source>
</evidence>
<keyword evidence="4 7" id="KW-0812">Transmembrane</keyword>
<feature type="transmembrane region" description="Helical" evidence="7">
    <location>
        <begin position="139"/>
        <end position="161"/>
    </location>
</feature>
<organism evidence="10 11">
    <name type="scientific">Paenarthrobacter nicotinovorans</name>
    <name type="common">Arthrobacter nicotinovorans</name>
    <dbReference type="NCBI Taxonomy" id="29320"/>
    <lineage>
        <taxon>Bacteria</taxon>
        <taxon>Bacillati</taxon>
        <taxon>Actinomycetota</taxon>
        <taxon>Actinomycetes</taxon>
        <taxon>Micrococcales</taxon>
        <taxon>Micrococcaceae</taxon>
        <taxon>Paenarthrobacter</taxon>
    </lineage>
</organism>
<dbReference type="PANTHER" id="PTHR43227">
    <property type="entry name" value="BLL4140 PROTEIN"/>
    <property type="match status" value="1"/>
</dbReference>
<feature type="transmembrane region" description="Helical" evidence="7">
    <location>
        <begin position="181"/>
        <end position="201"/>
    </location>
</feature>
<comment type="similarity">
    <text evidence="7">Belongs to the binding-protein-dependent transport system permease family.</text>
</comment>
<evidence type="ECO:0000259" key="9">
    <source>
        <dbReference type="PROSITE" id="PS50928"/>
    </source>
</evidence>
<evidence type="ECO:0000313" key="10">
    <source>
        <dbReference type="EMBL" id="MEO3942158.1"/>
    </source>
</evidence>
<evidence type="ECO:0000256" key="2">
    <source>
        <dbReference type="ARBA" id="ARBA00022448"/>
    </source>
</evidence>
<gene>
    <name evidence="10" type="ORF">V3C41_13845</name>
</gene>